<dbReference type="InterPro" id="IPR014825">
    <property type="entry name" value="DNA_alkylation"/>
</dbReference>
<protein>
    <recommendedName>
        <fullName evidence="3">DNA alkylation repair protein</fullName>
    </recommendedName>
</protein>
<dbReference type="Pfam" id="PF08713">
    <property type="entry name" value="DNA_alkylation"/>
    <property type="match status" value="1"/>
</dbReference>
<dbReference type="Proteomes" id="UP000789845">
    <property type="component" value="Unassembled WGS sequence"/>
</dbReference>
<gene>
    <name evidence="1" type="primary">yhaZ</name>
    <name evidence="1" type="ORF">NEOCIP111885_03573</name>
</gene>
<comment type="caution">
    <text evidence="1">The sequence shown here is derived from an EMBL/GenBank/DDBJ whole genome shotgun (WGS) entry which is preliminary data.</text>
</comment>
<organism evidence="1 2">
    <name type="scientific">Pseudoneobacillus rhizosphaerae</name>
    <dbReference type="NCBI Taxonomy" id="2880968"/>
    <lineage>
        <taxon>Bacteria</taxon>
        <taxon>Bacillati</taxon>
        <taxon>Bacillota</taxon>
        <taxon>Bacilli</taxon>
        <taxon>Bacillales</taxon>
        <taxon>Bacillaceae</taxon>
        <taxon>Pseudoneobacillus</taxon>
    </lineage>
</organism>
<evidence type="ECO:0000313" key="2">
    <source>
        <dbReference type="Proteomes" id="UP000789845"/>
    </source>
</evidence>
<dbReference type="Gene3D" id="1.25.40.290">
    <property type="entry name" value="ARM repeat domains"/>
    <property type="match status" value="1"/>
</dbReference>
<dbReference type="EMBL" id="CAKJTG010000024">
    <property type="protein sequence ID" value="CAG9609830.1"/>
    <property type="molecule type" value="Genomic_DNA"/>
</dbReference>
<accession>A0A9C7GCZ7</accession>
<reference evidence="1" key="1">
    <citation type="submission" date="2021-10" db="EMBL/GenBank/DDBJ databases">
        <authorList>
            <person name="Criscuolo A."/>
        </authorList>
    </citation>
    <scope>NUCLEOTIDE SEQUENCE</scope>
    <source>
        <strain evidence="1">CIP111885</strain>
    </source>
</reference>
<evidence type="ECO:0000313" key="1">
    <source>
        <dbReference type="EMBL" id="CAG9609830.1"/>
    </source>
</evidence>
<evidence type="ECO:0008006" key="3">
    <source>
        <dbReference type="Google" id="ProtNLM"/>
    </source>
</evidence>
<dbReference type="InterPro" id="IPR016024">
    <property type="entry name" value="ARM-type_fold"/>
</dbReference>
<proteinExistence type="predicted"/>
<dbReference type="AlphaFoldDB" id="A0A9C7GCZ7"/>
<name>A0A9C7GCZ7_9BACI</name>
<sequence>MAEELRNIYNSTFIESLISEIKTEYKSFDSEKCYHLIFQQDWDQLALKERMRRITISLKSTLPKEYKPALEILYKIAPKFTGLRGIIFPDYVELYGLEEWDESMKALAFFTPFSTSEFAVRPFLIKDLERMLDQMLKWSLHPDEHIRRLASEGSRPRLPWGKSVPSIKANPEQTLPILYNLKEDNSLYVRKSVANHLNDISYTHPDLVLDKANEWYGNQEHTDWIIKHACRSLLKKGNQRALLLFGYKDDQSIEMSDFQLDKDSISIGDSIHFSFSLTSKTEIPVRVEYAIDYVKSKGQRTRKVFMISTIKMNSNETKNFSKTQSFKELTTRKHYKGTHTLSIIINGTIKASVDFNIV</sequence>
<keyword evidence="2" id="KW-1185">Reference proteome</keyword>
<dbReference type="SUPFAM" id="SSF48371">
    <property type="entry name" value="ARM repeat"/>
    <property type="match status" value="1"/>
</dbReference>
<dbReference type="RefSeq" id="WP_230498066.1">
    <property type="nucleotide sequence ID" value="NZ_CAKJTG010000024.1"/>
</dbReference>